<protein>
    <submittedName>
        <fullName evidence="5">ABC transporter related</fullName>
    </submittedName>
</protein>
<evidence type="ECO:0000313" key="6">
    <source>
        <dbReference type="Proteomes" id="UP000002217"/>
    </source>
</evidence>
<dbReference type="InterPro" id="IPR003593">
    <property type="entry name" value="AAA+_ATPase"/>
</dbReference>
<dbReference type="AlphaFoldDB" id="C8VZW8"/>
<sequence>MSMKSKLRNACSETGIPEDSMIRTRDLSVVFNPEGTRLTALQEINLSVAYGESCAVIGPSGCGKSTLLYILAGLYSPTEGAAYIDGKPAVPKRKNTSLILQDYGLLPWQTAWQNTVLGLKLRGVAVSEQKMIAEQILQDLGLWTYRSHYPAQLSGGQRQRVAIARALTLKPDLLLMDEPFSSLDALTRESLQETLLAIWRKDKVTSVLVTHNIEEAVYLGQKIVIFSPRPGRILHCLDNPQIGDPNYRSKPAFYSLCSLVRKLLEEGMTVD</sequence>
<dbReference type="STRING" id="485916.Dtox_2282"/>
<dbReference type="HOGENOM" id="CLU_000604_1_22_9"/>
<evidence type="ECO:0000313" key="5">
    <source>
        <dbReference type="EMBL" id="ACV63096.1"/>
    </source>
</evidence>
<reference evidence="5 6" key="1">
    <citation type="journal article" date="2009" name="Stand. Genomic Sci.">
        <title>Complete genome sequence of Desulfotomaculum acetoxidans type strain (5575).</title>
        <authorList>
            <person name="Spring S."/>
            <person name="Lapidus A."/>
            <person name="Schroder M."/>
            <person name="Gleim D."/>
            <person name="Sims D."/>
            <person name="Meincke L."/>
            <person name="Glavina Del Rio T."/>
            <person name="Tice H."/>
            <person name="Copeland A."/>
            <person name="Cheng J.F."/>
            <person name="Lucas S."/>
            <person name="Chen F."/>
            <person name="Nolan M."/>
            <person name="Bruce D."/>
            <person name="Goodwin L."/>
            <person name="Pitluck S."/>
            <person name="Ivanova N."/>
            <person name="Mavromatis K."/>
            <person name="Mikhailova N."/>
            <person name="Pati A."/>
            <person name="Chen A."/>
            <person name="Palaniappan K."/>
            <person name="Land M."/>
            <person name="Hauser L."/>
            <person name="Chang Y.J."/>
            <person name="Jeffries C.D."/>
            <person name="Chain P."/>
            <person name="Saunders E."/>
            <person name="Brettin T."/>
            <person name="Detter J.C."/>
            <person name="Goker M."/>
            <person name="Bristow J."/>
            <person name="Eisen J.A."/>
            <person name="Markowitz V."/>
            <person name="Hugenholtz P."/>
            <person name="Kyrpides N.C."/>
            <person name="Klenk H.P."/>
            <person name="Han C."/>
        </authorList>
    </citation>
    <scope>NUCLEOTIDE SEQUENCE [LARGE SCALE GENOMIC DNA]</scope>
    <source>
        <strain evidence="6">ATCC 49208 / DSM 771 / VKM B-1644</strain>
    </source>
</reference>
<dbReference type="CDD" id="cd03293">
    <property type="entry name" value="ABC_NrtD_SsuB_transporters"/>
    <property type="match status" value="1"/>
</dbReference>
<keyword evidence="3" id="KW-0067">ATP-binding</keyword>
<dbReference type="Gene3D" id="3.40.50.300">
    <property type="entry name" value="P-loop containing nucleotide triphosphate hydrolases"/>
    <property type="match status" value="1"/>
</dbReference>
<accession>C8VZW8</accession>
<dbReference type="KEGG" id="dae:Dtox_2282"/>
<keyword evidence="2" id="KW-0547">Nucleotide-binding</keyword>
<evidence type="ECO:0000256" key="1">
    <source>
        <dbReference type="ARBA" id="ARBA00022448"/>
    </source>
</evidence>
<dbReference type="InterPro" id="IPR050166">
    <property type="entry name" value="ABC_transporter_ATP-bind"/>
</dbReference>
<dbReference type="GO" id="GO:0016887">
    <property type="term" value="F:ATP hydrolysis activity"/>
    <property type="evidence" value="ECO:0007669"/>
    <property type="project" value="InterPro"/>
</dbReference>
<dbReference type="Pfam" id="PF00005">
    <property type="entry name" value="ABC_tran"/>
    <property type="match status" value="1"/>
</dbReference>
<dbReference type="RefSeq" id="WP_015757797.1">
    <property type="nucleotide sequence ID" value="NC_013216.1"/>
</dbReference>
<dbReference type="EMBL" id="CP001720">
    <property type="protein sequence ID" value="ACV63096.1"/>
    <property type="molecule type" value="Genomic_DNA"/>
</dbReference>
<organism evidence="5 6">
    <name type="scientific">Desulfofarcimen acetoxidans (strain ATCC 49208 / DSM 771 / KCTC 5769 / VKM B-1644 / 5575)</name>
    <name type="common">Desulfotomaculum acetoxidans</name>
    <dbReference type="NCBI Taxonomy" id="485916"/>
    <lineage>
        <taxon>Bacteria</taxon>
        <taxon>Bacillati</taxon>
        <taxon>Bacillota</taxon>
        <taxon>Clostridia</taxon>
        <taxon>Eubacteriales</taxon>
        <taxon>Peptococcaceae</taxon>
        <taxon>Desulfofarcimen</taxon>
    </lineage>
</organism>
<dbReference type="InterPro" id="IPR027417">
    <property type="entry name" value="P-loop_NTPase"/>
</dbReference>
<keyword evidence="6" id="KW-1185">Reference proteome</keyword>
<keyword evidence="1" id="KW-0813">Transport</keyword>
<evidence type="ECO:0000256" key="3">
    <source>
        <dbReference type="ARBA" id="ARBA00022840"/>
    </source>
</evidence>
<dbReference type="InterPro" id="IPR003439">
    <property type="entry name" value="ABC_transporter-like_ATP-bd"/>
</dbReference>
<dbReference type="SMART" id="SM00382">
    <property type="entry name" value="AAA"/>
    <property type="match status" value="1"/>
</dbReference>
<dbReference type="Proteomes" id="UP000002217">
    <property type="component" value="Chromosome"/>
</dbReference>
<evidence type="ECO:0000259" key="4">
    <source>
        <dbReference type="PROSITE" id="PS50893"/>
    </source>
</evidence>
<dbReference type="PROSITE" id="PS00211">
    <property type="entry name" value="ABC_TRANSPORTER_1"/>
    <property type="match status" value="1"/>
</dbReference>
<evidence type="ECO:0000256" key="2">
    <source>
        <dbReference type="ARBA" id="ARBA00022741"/>
    </source>
</evidence>
<dbReference type="PROSITE" id="PS50893">
    <property type="entry name" value="ABC_TRANSPORTER_2"/>
    <property type="match status" value="1"/>
</dbReference>
<gene>
    <name evidence="5" type="ordered locus">Dtox_2282</name>
</gene>
<dbReference type="InterPro" id="IPR017871">
    <property type="entry name" value="ABC_transporter-like_CS"/>
</dbReference>
<dbReference type="PANTHER" id="PTHR42788:SF13">
    <property type="entry name" value="ALIPHATIC SULFONATES IMPORT ATP-BINDING PROTEIN SSUB"/>
    <property type="match status" value="1"/>
</dbReference>
<feature type="domain" description="ABC transporter" evidence="4">
    <location>
        <begin position="22"/>
        <end position="253"/>
    </location>
</feature>
<proteinExistence type="predicted"/>
<dbReference type="PANTHER" id="PTHR42788">
    <property type="entry name" value="TAURINE IMPORT ATP-BINDING PROTEIN-RELATED"/>
    <property type="match status" value="1"/>
</dbReference>
<dbReference type="SUPFAM" id="SSF52540">
    <property type="entry name" value="P-loop containing nucleoside triphosphate hydrolases"/>
    <property type="match status" value="1"/>
</dbReference>
<name>C8VZW8_DESAS</name>
<dbReference type="eggNOG" id="COG1116">
    <property type="taxonomic scope" value="Bacteria"/>
</dbReference>
<dbReference type="GO" id="GO:0005524">
    <property type="term" value="F:ATP binding"/>
    <property type="evidence" value="ECO:0007669"/>
    <property type="project" value="UniProtKB-KW"/>
</dbReference>